<dbReference type="GO" id="GO:0042597">
    <property type="term" value="C:periplasmic space"/>
    <property type="evidence" value="ECO:0007669"/>
    <property type="project" value="UniProtKB-SubCell"/>
</dbReference>
<dbReference type="RefSeq" id="WP_091848529.1">
    <property type="nucleotide sequence ID" value="NZ_FOHZ01000001.1"/>
</dbReference>
<dbReference type="Gene3D" id="3.40.190.10">
    <property type="entry name" value="Periplasmic binding protein-like II"/>
    <property type="match status" value="2"/>
</dbReference>
<feature type="binding site" evidence="6">
    <location>
        <position position="326"/>
    </location>
    <ligand>
        <name>spermidine</name>
        <dbReference type="ChEBI" id="CHEBI:57834"/>
    </ligand>
</feature>
<reference evidence="8" key="1">
    <citation type="submission" date="2016-10" db="EMBL/GenBank/DDBJ databases">
        <authorList>
            <person name="Varghese N."/>
            <person name="Submissions S."/>
        </authorList>
    </citation>
    <scope>NUCLEOTIDE SEQUENCE [LARGE SCALE GENOMIC DNA]</scope>
    <source>
        <strain evidence="8">CGMCC 1.6489</strain>
    </source>
</reference>
<dbReference type="GO" id="GO:0015846">
    <property type="term" value="P:polyamine transport"/>
    <property type="evidence" value="ECO:0007669"/>
    <property type="project" value="InterPro"/>
</dbReference>
<keyword evidence="3" id="KW-0732">Signal</keyword>
<evidence type="ECO:0000256" key="3">
    <source>
        <dbReference type="ARBA" id="ARBA00022729"/>
    </source>
</evidence>
<evidence type="ECO:0000256" key="4">
    <source>
        <dbReference type="ARBA" id="ARBA00022764"/>
    </source>
</evidence>
<dbReference type="InterPro" id="IPR001188">
    <property type="entry name" value="Sperm_putr-bd"/>
</dbReference>
<dbReference type="GO" id="GO:0019808">
    <property type="term" value="F:polyamine binding"/>
    <property type="evidence" value="ECO:0007669"/>
    <property type="project" value="InterPro"/>
</dbReference>
<dbReference type="AlphaFoldDB" id="A0A1H9YYW5"/>
<dbReference type="STRING" id="430453.SAMN04487962_101397"/>
<name>A0A1H9YYW5_9GAMM</name>
<evidence type="ECO:0000256" key="5">
    <source>
        <dbReference type="PIRNR" id="PIRNR019574"/>
    </source>
</evidence>
<evidence type="ECO:0000313" key="8">
    <source>
        <dbReference type="Proteomes" id="UP000198762"/>
    </source>
</evidence>
<evidence type="ECO:0000256" key="6">
    <source>
        <dbReference type="PIRSR" id="PIRSR019574-1"/>
    </source>
</evidence>
<dbReference type="PANTHER" id="PTHR30222">
    <property type="entry name" value="SPERMIDINE/PUTRESCINE-BINDING PERIPLASMIC PROTEIN"/>
    <property type="match status" value="1"/>
</dbReference>
<feature type="binding site" evidence="6">
    <location>
        <position position="84"/>
    </location>
    <ligand>
        <name>spermidine</name>
        <dbReference type="ChEBI" id="CHEBI:57834"/>
    </ligand>
</feature>
<dbReference type="InterPro" id="IPR006059">
    <property type="entry name" value="SBP"/>
</dbReference>
<comment type="subcellular location">
    <subcellularLocation>
        <location evidence="1 5">Periplasm</location>
    </subcellularLocation>
</comment>
<evidence type="ECO:0000313" key="7">
    <source>
        <dbReference type="EMBL" id="SES74337.1"/>
    </source>
</evidence>
<evidence type="ECO:0000256" key="1">
    <source>
        <dbReference type="ARBA" id="ARBA00004418"/>
    </source>
</evidence>
<comment type="similarity">
    <text evidence="5">Belongs to the bacterial solute-binding protein PotD/PotF family.</text>
</comment>
<dbReference type="Pfam" id="PF13416">
    <property type="entry name" value="SBP_bac_8"/>
    <property type="match status" value="1"/>
</dbReference>
<gene>
    <name evidence="7" type="ORF">SAMN04487962_101397</name>
</gene>
<proteinExistence type="inferred from homology"/>
<organism evidence="7 8">
    <name type="scientific">Marinobacter segnicrescens</name>
    <dbReference type="NCBI Taxonomy" id="430453"/>
    <lineage>
        <taxon>Bacteria</taxon>
        <taxon>Pseudomonadati</taxon>
        <taxon>Pseudomonadota</taxon>
        <taxon>Gammaproteobacteria</taxon>
        <taxon>Pseudomonadales</taxon>
        <taxon>Marinobacteraceae</taxon>
        <taxon>Marinobacter</taxon>
    </lineage>
</organism>
<evidence type="ECO:0000256" key="2">
    <source>
        <dbReference type="ARBA" id="ARBA00022448"/>
    </source>
</evidence>
<keyword evidence="2 5" id="KW-0813">Transport</keyword>
<dbReference type="PROSITE" id="PS51257">
    <property type="entry name" value="PROKAR_LIPOPROTEIN"/>
    <property type="match status" value="1"/>
</dbReference>
<protein>
    <recommendedName>
        <fullName evidence="5">Putrescine-binding periplasmic protein</fullName>
    </recommendedName>
</protein>
<dbReference type="PANTHER" id="PTHR30222:SF17">
    <property type="entry name" value="SPERMIDINE_PUTRESCINE-BINDING PERIPLASMIC PROTEIN"/>
    <property type="match status" value="1"/>
</dbReference>
<dbReference type="EMBL" id="FOHZ01000001">
    <property type="protein sequence ID" value="SES74337.1"/>
    <property type="molecule type" value="Genomic_DNA"/>
</dbReference>
<dbReference type="OrthoDB" id="9769319at2"/>
<dbReference type="PRINTS" id="PR00909">
    <property type="entry name" value="SPERMDNBNDNG"/>
</dbReference>
<sequence length="348" mass="39543">MKKLAIAGLAAVTLAGCSDQQEEAQVLNLYNWSEYMPQEVLDRFEEEIGIQVVYTTYDSNEAMYARLKLLDDSSQYDLAVPSTYYVNKMRKEDLLMEIDHSQIEGFDNLDPELVDQSFDKDNAYSVPYLWGTTGLAIDSDAVEEGEVTGWADLWDQQYEGQVMLTNDMREVFHVGLRVLGYSGNSTDPEEIEEAYQKLTELMPSVRTFNSDAPRMPYLEGETDIGMIWNGEAFMGKEDMPSLEYIYPEEGVIVWLDSFVIPKNAANPEAAHKFISFVLQPEISALISEDIGYATPNLAARDLLPEEVASNRTSYPTAEDMENAEFQEDVGDEAMQIYNRYWEQLKTGR</sequence>
<dbReference type="Proteomes" id="UP000198762">
    <property type="component" value="Unassembled WGS sequence"/>
</dbReference>
<feature type="binding site" evidence="6">
    <location>
        <position position="34"/>
    </location>
    <ligand>
        <name>spermidine</name>
        <dbReference type="ChEBI" id="CHEBI:57834"/>
    </ligand>
</feature>
<dbReference type="SUPFAM" id="SSF53850">
    <property type="entry name" value="Periplasmic binding protein-like II"/>
    <property type="match status" value="1"/>
</dbReference>
<keyword evidence="8" id="KW-1185">Reference proteome</keyword>
<comment type="function">
    <text evidence="5">Required for the activity of the bacterial periplasmic transport system of putrescine.</text>
</comment>
<feature type="binding site" evidence="6">
    <location>
        <begin position="167"/>
        <end position="170"/>
    </location>
    <ligand>
        <name>spermidine</name>
        <dbReference type="ChEBI" id="CHEBI:57834"/>
    </ligand>
</feature>
<accession>A0A1H9YYW5</accession>
<dbReference type="PIRSF" id="PIRSF019574">
    <property type="entry name" value="Periplasmic_polyamine_BP"/>
    <property type="match status" value="1"/>
</dbReference>
<keyword evidence="4 5" id="KW-0574">Periplasm</keyword>